<proteinExistence type="predicted"/>
<dbReference type="OrthoDB" id="1918565at2759"/>
<keyword evidence="4" id="KW-1185">Reference proteome</keyword>
<dbReference type="Pfam" id="PF00646">
    <property type="entry name" value="F-box"/>
    <property type="match status" value="1"/>
</dbReference>
<name>S8DUM4_9LAMI</name>
<sequence length="266" mass="29652">LFNMSIHTLPDDCLSLAISFTSPLDACRSSAACTGFREAADSDATWEKFLPSDYKEIISRTDRPVAFSSKKELFLELSSAPLIIDGGTKSFMIDKKTGKKCYMLSPKELSISWSCVPQCWCWKPLLNSRFPIGVELIVVSWLQIKGRINTTLLSPNTAYGVYLVFQLSHRTFGFEHLPAEAEIQAGDDFHSQRSIPLGKNGSKGKGDAAEAAPSQQCLRDDGWTEVEMGEFYTNTKEMEVTMEFRETKGMQLKGGLILEGIEIRPK</sequence>
<comment type="caution">
    <text evidence="3">The sequence shown here is derived from an EMBL/GenBank/DDBJ whole genome shotgun (WGS) entry which is preliminary data.</text>
</comment>
<dbReference type="PANTHER" id="PTHR32278">
    <property type="entry name" value="F-BOX DOMAIN-CONTAINING PROTEIN"/>
    <property type="match status" value="1"/>
</dbReference>
<feature type="domain" description="F-box" evidence="2">
    <location>
        <begin position="7"/>
        <end position="47"/>
    </location>
</feature>
<dbReference type="InterPro" id="IPR025886">
    <property type="entry name" value="PP2-like"/>
</dbReference>
<feature type="non-terminal residue" evidence="3">
    <location>
        <position position="1"/>
    </location>
</feature>
<dbReference type="EMBL" id="AUSU01003453">
    <property type="protein sequence ID" value="EPS66833.1"/>
    <property type="molecule type" value="Genomic_DNA"/>
</dbReference>
<dbReference type="Proteomes" id="UP000015453">
    <property type="component" value="Unassembled WGS sequence"/>
</dbReference>
<feature type="non-terminal residue" evidence="3">
    <location>
        <position position="266"/>
    </location>
</feature>
<evidence type="ECO:0000259" key="2">
    <source>
        <dbReference type="Pfam" id="PF00646"/>
    </source>
</evidence>
<dbReference type="InterPro" id="IPR001810">
    <property type="entry name" value="F-box_dom"/>
</dbReference>
<evidence type="ECO:0000256" key="1">
    <source>
        <dbReference type="SAM" id="MobiDB-lite"/>
    </source>
</evidence>
<dbReference type="InterPro" id="IPR036047">
    <property type="entry name" value="F-box-like_dom_sf"/>
</dbReference>
<gene>
    <name evidence="3" type="ORF">M569_07943</name>
</gene>
<organism evidence="3 4">
    <name type="scientific">Genlisea aurea</name>
    <dbReference type="NCBI Taxonomy" id="192259"/>
    <lineage>
        <taxon>Eukaryota</taxon>
        <taxon>Viridiplantae</taxon>
        <taxon>Streptophyta</taxon>
        <taxon>Embryophyta</taxon>
        <taxon>Tracheophyta</taxon>
        <taxon>Spermatophyta</taxon>
        <taxon>Magnoliopsida</taxon>
        <taxon>eudicotyledons</taxon>
        <taxon>Gunneridae</taxon>
        <taxon>Pentapetalae</taxon>
        <taxon>asterids</taxon>
        <taxon>lamiids</taxon>
        <taxon>Lamiales</taxon>
        <taxon>Lentibulariaceae</taxon>
        <taxon>Genlisea</taxon>
    </lineage>
</organism>
<accession>S8DUM4</accession>
<dbReference type="PANTHER" id="PTHR32278:SF11">
    <property type="entry name" value="F-BOX DOMAIN-CONTAINING PROTEIN"/>
    <property type="match status" value="1"/>
</dbReference>
<dbReference type="Pfam" id="PF14299">
    <property type="entry name" value="PP2"/>
    <property type="match status" value="1"/>
</dbReference>
<evidence type="ECO:0000313" key="4">
    <source>
        <dbReference type="Proteomes" id="UP000015453"/>
    </source>
</evidence>
<feature type="region of interest" description="Disordered" evidence="1">
    <location>
        <begin position="191"/>
        <end position="214"/>
    </location>
</feature>
<dbReference type="CDD" id="cd22162">
    <property type="entry name" value="F-box_AtSKIP3-like"/>
    <property type="match status" value="1"/>
</dbReference>
<reference evidence="3 4" key="1">
    <citation type="journal article" date="2013" name="BMC Genomics">
        <title>The miniature genome of a carnivorous plant Genlisea aurea contains a low number of genes and short non-coding sequences.</title>
        <authorList>
            <person name="Leushkin E.V."/>
            <person name="Sutormin R.A."/>
            <person name="Nabieva E.R."/>
            <person name="Penin A.A."/>
            <person name="Kondrashov A.S."/>
            <person name="Logacheva M.D."/>
        </authorList>
    </citation>
    <scope>NUCLEOTIDE SEQUENCE [LARGE SCALE GENOMIC DNA]</scope>
</reference>
<dbReference type="AlphaFoldDB" id="S8DUM4"/>
<evidence type="ECO:0000313" key="3">
    <source>
        <dbReference type="EMBL" id="EPS66833.1"/>
    </source>
</evidence>
<protein>
    <recommendedName>
        <fullName evidence="2">F-box domain-containing protein</fullName>
    </recommendedName>
</protein>
<dbReference type="SUPFAM" id="SSF81383">
    <property type="entry name" value="F-box domain"/>
    <property type="match status" value="1"/>
</dbReference>